<keyword evidence="1" id="KW-0805">Transcription regulation</keyword>
<dbReference type="PANTHER" id="PTHR43537">
    <property type="entry name" value="TRANSCRIPTIONAL REGULATOR, GNTR FAMILY"/>
    <property type="match status" value="1"/>
</dbReference>
<feature type="region of interest" description="Disordered" evidence="4">
    <location>
        <begin position="246"/>
        <end position="269"/>
    </location>
</feature>
<dbReference type="SMART" id="SM00895">
    <property type="entry name" value="FCD"/>
    <property type="match status" value="1"/>
</dbReference>
<evidence type="ECO:0000256" key="2">
    <source>
        <dbReference type="ARBA" id="ARBA00023125"/>
    </source>
</evidence>
<dbReference type="Gene3D" id="1.20.120.530">
    <property type="entry name" value="GntR ligand-binding domain-like"/>
    <property type="match status" value="1"/>
</dbReference>
<proteinExistence type="predicted"/>
<organism evidence="6 7">
    <name type="scientific">Streptosporangium jomthongense</name>
    <dbReference type="NCBI Taxonomy" id="1193683"/>
    <lineage>
        <taxon>Bacteria</taxon>
        <taxon>Bacillati</taxon>
        <taxon>Actinomycetota</taxon>
        <taxon>Actinomycetes</taxon>
        <taxon>Streptosporangiales</taxon>
        <taxon>Streptosporangiaceae</taxon>
        <taxon>Streptosporangium</taxon>
    </lineage>
</organism>
<keyword evidence="7" id="KW-1185">Reference proteome</keyword>
<dbReference type="InterPro" id="IPR011711">
    <property type="entry name" value="GntR_C"/>
</dbReference>
<protein>
    <submittedName>
        <fullName evidence="6">GntR family transcriptional regulator</fullName>
    </submittedName>
</protein>
<accession>A0ABV8EUS8</accession>
<name>A0ABV8EUS8_9ACTN</name>
<evidence type="ECO:0000256" key="4">
    <source>
        <dbReference type="SAM" id="MobiDB-lite"/>
    </source>
</evidence>
<dbReference type="SUPFAM" id="SSF46785">
    <property type="entry name" value="Winged helix' DNA-binding domain"/>
    <property type="match status" value="1"/>
</dbReference>
<evidence type="ECO:0000313" key="6">
    <source>
        <dbReference type="EMBL" id="MFC3979339.1"/>
    </source>
</evidence>
<dbReference type="SUPFAM" id="SSF48008">
    <property type="entry name" value="GntR ligand-binding domain-like"/>
    <property type="match status" value="1"/>
</dbReference>
<dbReference type="InterPro" id="IPR008920">
    <property type="entry name" value="TF_FadR/GntR_C"/>
</dbReference>
<evidence type="ECO:0000256" key="1">
    <source>
        <dbReference type="ARBA" id="ARBA00023015"/>
    </source>
</evidence>
<feature type="domain" description="HTH gntR-type" evidence="5">
    <location>
        <begin position="27"/>
        <end position="94"/>
    </location>
</feature>
<dbReference type="InterPro" id="IPR036390">
    <property type="entry name" value="WH_DNA-bd_sf"/>
</dbReference>
<dbReference type="Pfam" id="PF07729">
    <property type="entry name" value="FCD"/>
    <property type="match status" value="1"/>
</dbReference>
<evidence type="ECO:0000259" key="5">
    <source>
        <dbReference type="PROSITE" id="PS50949"/>
    </source>
</evidence>
<dbReference type="SMART" id="SM00345">
    <property type="entry name" value="HTH_GNTR"/>
    <property type="match status" value="1"/>
</dbReference>
<dbReference type="Proteomes" id="UP001595698">
    <property type="component" value="Unassembled WGS sequence"/>
</dbReference>
<dbReference type="EMBL" id="JBHSBC010000002">
    <property type="protein sequence ID" value="MFC3979339.1"/>
    <property type="molecule type" value="Genomic_DNA"/>
</dbReference>
<keyword evidence="2" id="KW-0238">DNA-binding</keyword>
<evidence type="ECO:0000313" key="7">
    <source>
        <dbReference type="Proteomes" id="UP001595698"/>
    </source>
</evidence>
<dbReference type="PANTHER" id="PTHR43537:SF5">
    <property type="entry name" value="UXU OPERON TRANSCRIPTIONAL REGULATOR"/>
    <property type="match status" value="1"/>
</dbReference>
<evidence type="ECO:0000256" key="3">
    <source>
        <dbReference type="ARBA" id="ARBA00023163"/>
    </source>
</evidence>
<reference evidence="7" key="1">
    <citation type="journal article" date="2019" name="Int. J. Syst. Evol. Microbiol.">
        <title>The Global Catalogue of Microorganisms (GCM) 10K type strain sequencing project: providing services to taxonomists for standard genome sequencing and annotation.</title>
        <authorList>
            <consortium name="The Broad Institute Genomics Platform"/>
            <consortium name="The Broad Institute Genome Sequencing Center for Infectious Disease"/>
            <person name="Wu L."/>
            <person name="Ma J."/>
        </authorList>
    </citation>
    <scope>NUCLEOTIDE SEQUENCE [LARGE SCALE GENOMIC DNA]</scope>
    <source>
        <strain evidence="7">TBRC 7912</strain>
    </source>
</reference>
<dbReference type="CDD" id="cd07377">
    <property type="entry name" value="WHTH_GntR"/>
    <property type="match status" value="1"/>
</dbReference>
<comment type="caution">
    <text evidence="6">The sequence shown here is derived from an EMBL/GenBank/DDBJ whole genome shotgun (WGS) entry which is preliminary data.</text>
</comment>
<dbReference type="RefSeq" id="WP_362775961.1">
    <property type="nucleotide sequence ID" value="NZ_JBHSBC010000002.1"/>
</dbReference>
<keyword evidence="3" id="KW-0804">Transcription</keyword>
<dbReference type="PROSITE" id="PS50949">
    <property type="entry name" value="HTH_GNTR"/>
    <property type="match status" value="1"/>
</dbReference>
<sequence>MSDIHDVVAGTPHVPALLLVGGDESGLDRTSQAYRAIRRQIIDLTLPPGSGFTETSLAQQWGISKTPVREALARLRRDGLVTALPRAGYVVSPITLQDTDDLCALRSLLSGEAAGAAARLGVTAPALERLEALSRVPFALAAGETGQEESLRAGIEFEGVIANFSGNSRLGKAIVDVLDELERVLRMAALIDPGIASPPGELGTVFERLRERDADGAQDAMRARCERVRHDVLRVLAKSASVSRAHIELPAPSSPRPGATAGKPPGASG</sequence>
<dbReference type="InterPro" id="IPR000524">
    <property type="entry name" value="Tscrpt_reg_HTH_GntR"/>
</dbReference>
<dbReference type="Pfam" id="PF00392">
    <property type="entry name" value="GntR"/>
    <property type="match status" value="1"/>
</dbReference>
<dbReference type="Gene3D" id="1.10.10.10">
    <property type="entry name" value="Winged helix-like DNA-binding domain superfamily/Winged helix DNA-binding domain"/>
    <property type="match status" value="1"/>
</dbReference>
<gene>
    <name evidence="6" type="ORF">ACFOYY_04350</name>
</gene>
<dbReference type="InterPro" id="IPR036388">
    <property type="entry name" value="WH-like_DNA-bd_sf"/>
</dbReference>